<protein>
    <submittedName>
        <fullName evidence="2">Uncharacterized protein</fullName>
    </submittedName>
</protein>
<feature type="region of interest" description="Disordered" evidence="1">
    <location>
        <begin position="178"/>
        <end position="205"/>
    </location>
</feature>
<comment type="caution">
    <text evidence="2">The sequence shown here is derived from an EMBL/GenBank/DDBJ whole genome shotgun (WGS) entry which is preliminary data.</text>
</comment>
<name>A0ABQ7JMV2_9FUNG</name>
<feature type="compositionally biased region" description="Basic and acidic residues" evidence="1">
    <location>
        <begin position="91"/>
        <end position="104"/>
    </location>
</feature>
<feature type="region of interest" description="Disordered" evidence="1">
    <location>
        <begin position="70"/>
        <end position="109"/>
    </location>
</feature>
<organism evidence="2 3">
    <name type="scientific">Linnemannia gamsii</name>
    <dbReference type="NCBI Taxonomy" id="64522"/>
    <lineage>
        <taxon>Eukaryota</taxon>
        <taxon>Fungi</taxon>
        <taxon>Fungi incertae sedis</taxon>
        <taxon>Mucoromycota</taxon>
        <taxon>Mortierellomycotina</taxon>
        <taxon>Mortierellomycetes</taxon>
        <taxon>Mortierellales</taxon>
        <taxon>Mortierellaceae</taxon>
        <taxon>Linnemannia</taxon>
    </lineage>
</organism>
<evidence type="ECO:0000313" key="3">
    <source>
        <dbReference type="Proteomes" id="UP001194696"/>
    </source>
</evidence>
<proteinExistence type="predicted"/>
<evidence type="ECO:0000256" key="1">
    <source>
        <dbReference type="SAM" id="MobiDB-lite"/>
    </source>
</evidence>
<dbReference type="Proteomes" id="UP001194696">
    <property type="component" value="Unassembled WGS sequence"/>
</dbReference>
<reference evidence="2 3" key="1">
    <citation type="journal article" date="2020" name="Fungal Divers.">
        <title>Resolving the Mortierellaceae phylogeny through synthesis of multi-gene phylogenetics and phylogenomics.</title>
        <authorList>
            <person name="Vandepol N."/>
            <person name="Liber J."/>
            <person name="Desiro A."/>
            <person name="Na H."/>
            <person name="Kennedy M."/>
            <person name="Barry K."/>
            <person name="Grigoriev I.V."/>
            <person name="Miller A.N."/>
            <person name="O'Donnell K."/>
            <person name="Stajich J.E."/>
            <person name="Bonito G."/>
        </authorList>
    </citation>
    <scope>NUCLEOTIDE SEQUENCE [LARGE SCALE GENOMIC DNA]</scope>
    <source>
        <strain evidence="2 3">AD045</strain>
    </source>
</reference>
<keyword evidence="3" id="KW-1185">Reference proteome</keyword>
<feature type="region of interest" description="Disordered" evidence="1">
    <location>
        <begin position="388"/>
        <end position="408"/>
    </location>
</feature>
<sequence>MTDFAQERPSLRSRGASHLKLNLLQQQHPLDMGVNDRDMDIDLDEMVGYDTSLPSAHALSNKIAASATSTESVPFVSAHPSPEVSDESDGERERVLSLSSKDDPSSLSLTINDRRQGQAQASLSLSSSSAAQAIPVTVPVAGAHSSKHKSSGRRSVHLHPDDEEELSFHLLLSPIPIPQQQHSRSHHARRTPPQSPLNSFTNSLSNSHSFKRSSFSSMSMHTPPGSATSAFPVPCSDSALVDELIRNNVRQHMRSSATEKAYFWALGKLSEFSFSDRFVRSPVFNIKDTSVPAAGLATPTSATTSNNSEASPIPTDSFLQAQAEPAKSSWRLRLYPHGRGDRHRDSEYVGLYLQQENTGSVINRRSSAIPGANAINVASAAAAFSSSVPTAPFNSRSSVSSSSRRSVSGMSLPMTRRHVTLFIATEAGDCIAKQDLVEWFSGSEGGLGFPRIVLRKTVLDAVKKQAMTFDDEEEEEGEMNIVAGVIFHDL</sequence>
<accession>A0ABQ7JMV2</accession>
<dbReference type="EMBL" id="JAAAIM010001183">
    <property type="protein sequence ID" value="KAG0281436.1"/>
    <property type="molecule type" value="Genomic_DNA"/>
</dbReference>
<evidence type="ECO:0000313" key="2">
    <source>
        <dbReference type="EMBL" id="KAG0281436.1"/>
    </source>
</evidence>
<gene>
    <name evidence="2" type="ORF">BGZ96_001138</name>
</gene>